<evidence type="ECO:0000313" key="2">
    <source>
        <dbReference type="EMBL" id="MQP13253.1"/>
    </source>
</evidence>
<dbReference type="RefSeq" id="WP_153090362.1">
    <property type="nucleotide sequence ID" value="NZ_VZAH01000020.1"/>
</dbReference>
<keyword evidence="1" id="KW-1133">Transmembrane helix</keyword>
<keyword evidence="1" id="KW-0812">Transmembrane</keyword>
<evidence type="ECO:0000256" key="1">
    <source>
        <dbReference type="SAM" id="Phobius"/>
    </source>
</evidence>
<organism evidence="2 3">
    <name type="scientific">Segatella copri</name>
    <dbReference type="NCBI Taxonomy" id="165179"/>
    <lineage>
        <taxon>Bacteria</taxon>
        <taxon>Pseudomonadati</taxon>
        <taxon>Bacteroidota</taxon>
        <taxon>Bacteroidia</taxon>
        <taxon>Bacteroidales</taxon>
        <taxon>Prevotellaceae</taxon>
        <taxon>Segatella</taxon>
    </lineage>
</organism>
<reference evidence="2 3" key="1">
    <citation type="submission" date="2019-09" db="EMBL/GenBank/DDBJ databases">
        <title>Distinct polysaccharide growth profiles of human intestinal Prevotella copri isolates.</title>
        <authorList>
            <person name="Fehlner-Peach H."/>
            <person name="Magnabosco C."/>
            <person name="Raghavan V."/>
            <person name="Scher J.U."/>
            <person name="Tett A."/>
            <person name="Cox L.M."/>
            <person name="Gottsegen C."/>
            <person name="Watters A."/>
            <person name="Wiltshire- Gordon J.D."/>
            <person name="Segata N."/>
            <person name="Bonneau R."/>
            <person name="Littman D.R."/>
        </authorList>
    </citation>
    <scope>NUCLEOTIDE SEQUENCE [LARGE SCALE GENOMIC DNA]</scope>
    <source>
        <strain evidence="3">iAA917</strain>
    </source>
</reference>
<protein>
    <submittedName>
        <fullName evidence="2">Glycosyltransferase family 2 protein</fullName>
    </submittedName>
</protein>
<dbReference type="InterPro" id="IPR029044">
    <property type="entry name" value="Nucleotide-diphossugar_trans"/>
</dbReference>
<dbReference type="AlphaFoldDB" id="A0A6G1VKI1"/>
<dbReference type="OrthoDB" id="9771846at2"/>
<proteinExistence type="predicted"/>
<comment type="caution">
    <text evidence="2">The sequence shown here is derived from an EMBL/GenBank/DDBJ whole genome shotgun (WGS) entry which is preliminary data.</text>
</comment>
<dbReference type="Gene3D" id="3.90.550.10">
    <property type="entry name" value="Spore Coat Polysaccharide Biosynthesis Protein SpsA, Chain A"/>
    <property type="match status" value="1"/>
</dbReference>
<sequence>MKIAIYCVTYHTYRELDAYLSNIEERLQGCTQIELSVNVCDNTEGEILPINYKPKRFTINVFGVHRNLGYFGGIRYMMEKVNPEDFDISIISNVDVAISDDFFLRLQNLLIRQETGWIAPCIFSHREQIDKNPKIIVRYNKRKLYLLRMLFSFSLLYNLYNRYLHKGRKKVQNTQWQKKWVRKIYAGHGSFIILTKEYFKRCGIINYPCFLFCEEIYLGEQCKEHQLDVVYEPSLRIDDEEHASTGSFKGKKYCQFNYQALSYIIKKYY</sequence>
<feature type="transmembrane region" description="Helical" evidence="1">
    <location>
        <begin position="144"/>
        <end position="160"/>
    </location>
</feature>
<dbReference type="EMBL" id="VZAH01000020">
    <property type="protein sequence ID" value="MQP13253.1"/>
    <property type="molecule type" value="Genomic_DNA"/>
</dbReference>
<dbReference type="SUPFAM" id="SSF53448">
    <property type="entry name" value="Nucleotide-diphospho-sugar transferases"/>
    <property type="match status" value="1"/>
</dbReference>
<evidence type="ECO:0000313" key="3">
    <source>
        <dbReference type="Proteomes" id="UP000477980"/>
    </source>
</evidence>
<dbReference type="GO" id="GO:0016740">
    <property type="term" value="F:transferase activity"/>
    <property type="evidence" value="ECO:0007669"/>
    <property type="project" value="UniProtKB-KW"/>
</dbReference>
<name>A0A6G1VKI1_9BACT</name>
<accession>A0A6G1VKI1</accession>
<keyword evidence="1" id="KW-0472">Membrane</keyword>
<keyword evidence="2" id="KW-0808">Transferase</keyword>
<gene>
    <name evidence="2" type="ORF">F7D25_02255</name>
</gene>
<dbReference type="Proteomes" id="UP000477980">
    <property type="component" value="Unassembled WGS sequence"/>
</dbReference>